<accession>A0AA38WKQ6</accession>
<evidence type="ECO:0000256" key="1">
    <source>
        <dbReference type="SAM" id="MobiDB-lite"/>
    </source>
</evidence>
<evidence type="ECO:0000313" key="2">
    <source>
        <dbReference type="EMBL" id="KAJ9564677.1"/>
    </source>
</evidence>
<keyword evidence="3" id="KW-1185">Reference proteome</keyword>
<dbReference type="EMBL" id="JARYMX010000001">
    <property type="protein sequence ID" value="KAJ9564677.1"/>
    <property type="molecule type" value="Genomic_DNA"/>
</dbReference>
<sequence length="76" mass="8251">MASLDITLDEMIKSRRTTDRGRGRGKARRGRGQGGPLGTGRPTGPPRKGPLRVNARPSAYTIAKASPQLWISYAFD</sequence>
<comment type="caution">
    <text evidence="2">The sequence shown here is derived from an EMBL/GenBank/DDBJ whole genome shotgun (WGS) entry which is preliminary data.</text>
</comment>
<evidence type="ECO:0000313" key="3">
    <source>
        <dbReference type="Proteomes" id="UP001172457"/>
    </source>
</evidence>
<gene>
    <name evidence="2" type="ORF">OSB04_000643</name>
</gene>
<name>A0AA38WKQ6_9ASTR</name>
<dbReference type="Proteomes" id="UP001172457">
    <property type="component" value="Chromosome 1"/>
</dbReference>
<feature type="region of interest" description="Disordered" evidence="1">
    <location>
        <begin position="1"/>
        <end position="53"/>
    </location>
</feature>
<dbReference type="AlphaFoldDB" id="A0AA38WKQ6"/>
<feature type="compositionally biased region" description="Basic and acidic residues" evidence="1">
    <location>
        <begin position="10"/>
        <end position="22"/>
    </location>
</feature>
<proteinExistence type="predicted"/>
<organism evidence="2 3">
    <name type="scientific">Centaurea solstitialis</name>
    <name type="common">yellow star-thistle</name>
    <dbReference type="NCBI Taxonomy" id="347529"/>
    <lineage>
        <taxon>Eukaryota</taxon>
        <taxon>Viridiplantae</taxon>
        <taxon>Streptophyta</taxon>
        <taxon>Embryophyta</taxon>
        <taxon>Tracheophyta</taxon>
        <taxon>Spermatophyta</taxon>
        <taxon>Magnoliopsida</taxon>
        <taxon>eudicotyledons</taxon>
        <taxon>Gunneridae</taxon>
        <taxon>Pentapetalae</taxon>
        <taxon>asterids</taxon>
        <taxon>campanulids</taxon>
        <taxon>Asterales</taxon>
        <taxon>Asteraceae</taxon>
        <taxon>Carduoideae</taxon>
        <taxon>Cardueae</taxon>
        <taxon>Centaureinae</taxon>
        <taxon>Centaurea</taxon>
    </lineage>
</organism>
<protein>
    <submittedName>
        <fullName evidence="2">Uncharacterized protein</fullName>
    </submittedName>
</protein>
<reference evidence="2" key="1">
    <citation type="submission" date="2023-03" db="EMBL/GenBank/DDBJ databases">
        <title>Chromosome-scale reference genome and RAD-based genetic map of yellow starthistle (Centaurea solstitialis) reveal putative structural variation and QTLs associated with invader traits.</title>
        <authorList>
            <person name="Reatini B."/>
            <person name="Cang F.A."/>
            <person name="Jiang Q."/>
            <person name="Mckibben M.T.W."/>
            <person name="Barker M.S."/>
            <person name="Rieseberg L.H."/>
            <person name="Dlugosch K.M."/>
        </authorList>
    </citation>
    <scope>NUCLEOTIDE SEQUENCE</scope>
    <source>
        <strain evidence="2">CAN-66</strain>
        <tissue evidence="2">Leaf</tissue>
    </source>
</reference>